<dbReference type="PANTHER" id="PTHR47685">
    <property type="entry name" value="MAGNESIUM TRANSPORT PROTEIN CORA"/>
    <property type="match status" value="1"/>
</dbReference>
<evidence type="ECO:0000256" key="3">
    <source>
        <dbReference type="SAM" id="Phobius"/>
    </source>
</evidence>
<feature type="transmembrane region" description="Helical" evidence="3">
    <location>
        <begin position="1248"/>
        <end position="1272"/>
    </location>
</feature>
<dbReference type="PROSITE" id="PS50088">
    <property type="entry name" value="ANK_REPEAT"/>
    <property type="match status" value="2"/>
</dbReference>
<feature type="compositionally biased region" description="Basic and acidic residues" evidence="2">
    <location>
        <begin position="149"/>
        <end position="160"/>
    </location>
</feature>
<dbReference type="InterPro" id="IPR002523">
    <property type="entry name" value="MgTranspt_CorA/ZnTranspt_ZntB"/>
</dbReference>
<protein>
    <recommendedName>
        <fullName evidence="6">Ankyrin repeat protein</fullName>
    </recommendedName>
</protein>
<keyword evidence="3" id="KW-1133">Transmembrane helix</keyword>
<feature type="compositionally biased region" description="Polar residues" evidence="2">
    <location>
        <begin position="174"/>
        <end position="199"/>
    </location>
</feature>
<dbReference type="GO" id="GO:0046873">
    <property type="term" value="F:metal ion transmembrane transporter activity"/>
    <property type="evidence" value="ECO:0007669"/>
    <property type="project" value="InterPro"/>
</dbReference>
<dbReference type="Gene3D" id="1.25.40.20">
    <property type="entry name" value="Ankyrin repeat-containing domain"/>
    <property type="match status" value="1"/>
</dbReference>
<dbReference type="InterPro" id="IPR036770">
    <property type="entry name" value="Ankyrin_rpt-contain_sf"/>
</dbReference>
<sequence length="1401" mass="158791">MIGDEASAGAPERDSRSGNYEAVKQNTSGTHNMTSPTNSSEHGEGENITTRSWSVNDVFSNWEDRYKPESQISQADFFRPTELASQSARTTRAILSIEDIGQPMQPSVPRITLTEPEDHVTTPGSSQPTLVTAHADQKTHFQPKQRTGLTHERSALERRHSSVMPESWDESHNAWGTSTRKLPTVSSQPQEWTATTTSPKRGWTMKTRNSTSHKLLPSVDIVMVYMYDSALCDEDLDKDADLNPFRCRVTTGIDIMDTSPPKKIRRARTEITKQQNETSATFHLSRGRQVHRGELSRYTEDSKDIFVNWLHDENMLERQMHGSRISTIGFDISPKSSAPDDLESAAEQLNEHLHVLRHEHQPPILLLGHGYGSLIIISSLSFASTPTSRFKSILKNAAGLFIFSYPDLDQTPNKDMTADRKYKDVKTEKIERLHSSALKISGQTVDSKLFSVLKKEHEAVQDTGPGSNAHSRSQVIPIALPVFHSVVSFQQRSSDARFNKMLGAPPQFVVMSKEDKNLALFTSSTDTDFQRLIVSLQKALHTRQLLVAAAMASIHDIQSTIKSSTDLNLADRWGQTTLHLAVRLDNEVVVHRLLRQPSIDVNARDLRSNTALHHAVRKGNEAIITALLHHGADVEIKNTRKKTARDIAESRASRKAIAKMLRSRLVSGPETNAVAKRFGDGRPPVSEQGKSACMNSQITITEMFKSGTSDKYWSVDVSVASFLYGKTGIDDILQQVRPRKVQGKSPLCTWIHIPENNLIWVEDLFDRLHLQNLNQSFWKSTRQWITSSLRNRTITPHAKSDQMHSTFIPYLSYEAQHLQTKRAKYIRSMHTRHLEKEGLSSLPQIVFPAVVQTEKLRIPQAIDRNIHPYRDDSESDGFDDTNASDSEDIEEEEKASISTYLNGPPALHTRRTLDQFYYHMLENTTERDQSQVVSRWSQRDDPAAQHNILMVDQLWLWAFSIDQSGLKREVIRSEEEWLPPGGYIVTSFPGRVGAGRTPRQKHDDLRLQILEPSGRKRNPISRPADLVSRILETCCAIFDRLHEVEELRFFIMFESSIGSLDDKESRLFRTFQNQSTQLLDLDATNKYYQERKNTLLRNMLDIRKEIEFLVEVKDIRDEINIILSVLHVQQNVIGQMKALADPLLFPNEMTAESLIETDIADFARLNEQARSIQDKLETLMDLKQKAANAWEAREARETAVAASKQGNIVLVFTVVTIIFLPLSFMSAFFTIGISAFPKDRVSGETSWPMGLVTAILFGVSLCVSLPLIAFALNMDYCSAMFNELRYNYCAHGCIKLIKILPHPAAHRRLNSRRTDWLERLKKSREQYLRVEVDHMVPDDTEGRAKRMASAMLRASMPTGTQTRGRMSSSNDASIASRTSNVFQKLRRRGRKEDEECLFPEA</sequence>
<evidence type="ECO:0000313" key="5">
    <source>
        <dbReference type="Proteomes" id="UP000663193"/>
    </source>
</evidence>
<evidence type="ECO:0008006" key="6">
    <source>
        <dbReference type="Google" id="ProtNLM"/>
    </source>
</evidence>
<dbReference type="InterPro" id="IPR050829">
    <property type="entry name" value="CorA_MIT"/>
</dbReference>
<evidence type="ECO:0000256" key="2">
    <source>
        <dbReference type="SAM" id="MobiDB-lite"/>
    </source>
</evidence>
<dbReference type="PANTHER" id="PTHR47685:SF1">
    <property type="entry name" value="MAGNESIUM TRANSPORT PROTEIN CORA"/>
    <property type="match status" value="1"/>
</dbReference>
<keyword evidence="1" id="KW-0040">ANK repeat</keyword>
<feature type="compositionally biased region" description="Polar residues" evidence="2">
    <location>
        <begin position="24"/>
        <end position="40"/>
    </location>
</feature>
<dbReference type="SUPFAM" id="SSF48403">
    <property type="entry name" value="Ankyrin repeat"/>
    <property type="match status" value="1"/>
</dbReference>
<gene>
    <name evidence="4" type="ORF">JI435_048130</name>
</gene>
<feature type="transmembrane region" description="Helical" evidence="3">
    <location>
        <begin position="1208"/>
        <end position="1236"/>
    </location>
</feature>
<dbReference type="VEuPathDB" id="FungiDB:JI435_048130"/>
<evidence type="ECO:0000256" key="1">
    <source>
        <dbReference type="PROSITE-ProRule" id="PRU00023"/>
    </source>
</evidence>
<keyword evidence="3" id="KW-0812">Transmembrane</keyword>
<dbReference type="EMBL" id="CP069035">
    <property type="protein sequence ID" value="QRD01829.1"/>
    <property type="molecule type" value="Genomic_DNA"/>
</dbReference>
<feature type="region of interest" description="Disordered" evidence="2">
    <location>
        <begin position="1357"/>
        <end position="1401"/>
    </location>
</feature>
<dbReference type="Proteomes" id="UP000663193">
    <property type="component" value="Chromosome 13"/>
</dbReference>
<feature type="region of interest" description="Disordered" evidence="2">
    <location>
        <begin position="866"/>
        <end position="894"/>
    </location>
</feature>
<dbReference type="GO" id="GO:0016020">
    <property type="term" value="C:membrane"/>
    <property type="evidence" value="ECO:0007669"/>
    <property type="project" value="InterPro"/>
</dbReference>
<proteinExistence type="predicted"/>
<accession>A0A7U2FAQ0</accession>
<evidence type="ECO:0000313" key="4">
    <source>
        <dbReference type="EMBL" id="QRD01829.1"/>
    </source>
</evidence>
<feature type="repeat" description="ANK" evidence="1">
    <location>
        <begin position="573"/>
        <end position="606"/>
    </location>
</feature>
<feature type="region of interest" description="Disordered" evidence="2">
    <location>
        <begin position="1"/>
        <end position="51"/>
    </location>
</feature>
<dbReference type="Gene3D" id="1.20.58.340">
    <property type="entry name" value="Magnesium transport protein CorA, transmembrane region"/>
    <property type="match status" value="1"/>
</dbReference>
<keyword evidence="3" id="KW-0472">Membrane</keyword>
<feature type="repeat" description="ANK" evidence="1">
    <location>
        <begin position="607"/>
        <end position="639"/>
    </location>
</feature>
<keyword evidence="5" id="KW-1185">Reference proteome</keyword>
<name>A0A7U2FAQ0_PHANO</name>
<feature type="region of interest" description="Disordered" evidence="2">
    <location>
        <begin position="117"/>
        <end position="206"/>
    </location>
</feature>
<dbReference type="OrthoDB" id="341259at2759"/>
<dbReference type="SMART" id="SM00248">
    <property type="entry name" value="ANK"/>
    <property type="match status" value="2"/>
</dbReference>
<dbReference type="PROSITE" id="PS50297">
    <property type="entry name" value="ANK_REP_REGION"/>
    <property type="match status" value="1"/>
</dbReference>
<dbReference type="InterPro" id="IPR002110">
    <property type="entry name" value="Ankyrin_rpt"/>
</dbReference>
<dbReference type="Pfam" id="PF12796">
    <property type="entry name" value="Ank_2"/>
    <property type="match status" value="1"/>
</dbReference>
<organism evidence="4 5">
    <name type="scientific">Phaeosphaeria nodorum (strain SN15 / ATCC MYA-4574 / FGSC 10173)</name>
    <name type="common">Glume blotch fungus</name>
    <name type="synonym">Parastagonospora nodorum</name>
    <dbReference type="NCBI Taxonomy" id="321614"/>
    <lineage>
        <taxon>Eukaryota</taxon>
        <taxon>Fungi</taxon>
        <taxon>Dikarya</taxon>
        <taxon>Ascomycota</taxon>
        <taxon>Pezizomycotina</taxon>
        <taxon>Dothideomycetes</taxon>
        <taxon>Pleosporomycetidae</taxon>
        <taxon>Pleosporales</taxon>
        <taxon>Pleosporineae</taxon>
        <taxon>Phaeosphaeriaceae</taxon>
        <taxon>Parastagonospora</taxon>
    </lineage>
</organism>
<reference evidence="5" key="1">
    <citation type="journal article" date="2021" name="BMC Genomics">
        <title>Chromosome-level genome assembly and manually-curated proteome of model necrotroph Parastagonospora nodorum Sn15 reveals a genome-wide trove of candidate effector homologs, and redundancy of virulence-related functions within an accessory chromosome.</title>
        <authorList>
            <person name="Bertazzoni S."/>
            <person name="Jones D.A.B."/>
            <person name="Phan H.T."/>
            <person name="Tan K.-C."/>
            <person name="Hane J.K."/>
        </authorList>
    </citation>
    <scope>NUCLEOTIDE SEQUENCE [LARGE SCALE GENOMIC DNA]</scope>
    <source>
        <strain evidence="5">SN15 / ATCC MYA-4574 / FGSC 10173)</strain>
    </source>
</reference>
<dbReference type="Pfam" id="PF01544">
    <property type="entry name" value="CorA"/>
    <property type="match status" value="1"/>
</dbReference>
<feature type="compositionally biased region" description="Polar residues" evidence="2">
    <location>
        <begin position="1357"/>
        <end position="1382"/>
    </location>
</feature>